<reference evidence="1 2" key="1">
    <citation type="journal article" date="2015" name="Genome Biol. Evol.">
        <title>Comparative Genomics of a Bacterivorous Green Alga Reveals Evolutionary Causalities and Consequences of Phago-Mixotrophic Mode of Nutrition.</title>
        <authorList>
            <person name="Burns J.A."/>
            <person name="Paasch A."/>
            <person name="Narechania A."/>
            <person name="Kim E."/>
        </authorList>
    </citation>
    <scope>NUCLEOTIDE SEQUENCE [LARGE SCALE GENOMIC DNA]</scope>
    <source>
        <strain evidence="1 2">PLY_AMNH</strain>
    </source>
</reference>
<proteinExistence type="predicted"/>
<keyword evidence="2" id="KW-1185">Reference proteome</keyword>
<dbReference type="Proteomes" id="UP001190700">
    <property type="component" value="Unassembled WGS sequence"/>
</dbReference>
<protein>
    <submittedName>
        <fullName evidence="1">Uncharacterized protein</fullName>
    </submittedName>
</protein>
<evidence type="ECO:0000313" key="1">
    <source>
        <dbReference type="EMBL" id="KAK3238245.1"/>
    </source>
</evidence>
<sequence length="249" mass="26043">MWMPLVDVDIANGCLCVLPREHDWCWADGAHPAHMRMATRPDCDGPLGGGSACDTTEAPSRGVIAGSLPGGTQACQVPGFGSAASSGLSLEGISRFGSGASSGLSGAARFYNSEASEWVELGGASRFWHVGIEWVELGGITRFGSGACQVRFPLGGLRPLAPAKAGDVLAWAGNTVHMGTPCSTEAASRPRSSMALTFRRASAPPFCAAVLSPLARDDAIRLSLEQRLQFIAQSLLLYSQWGLPESLPL</sequence>
<dbReference type="SUPFAM" id="SSF51197">
    <property type="entry name" value="Clavaminate synthase-like"/>
    <property type="match status" value="1"/>
</dbReference>
<name>A0AAE0BLN5_9CHLO</name>
<gene>
    <name evidence="1" type="ORF">CYMTET_51733</name>
</gene>
<dbReference type="Gene3D" id="2.60.120.620">
    <property type="entry name" value="q2cbj1_9rhob like domain"/>
    <property type="match status" value="2"/>
</dbReference>
<dbReference type="AlphaFoldDB" id="A0AAE0BLN5"/>
<evidence type="ECO:0000313" key="2">
    <source>
        <dbReference type="Proteomes" id="UP001190700"/>
    </source>
</evidence>
<organism evidence="1 2">
    <name type="scientific">Cymbomonas tetramitiformis</name>
    <dbReference type="NCBI Taxonomy" id="36881"/>
    <lineage>
        <taxon>Eukaryota</taxon>
        <taxon>Viridiplantae</taxon>
        <taxon>Chlorophyta</taxon>
        <taxon>Pyramimonadophyceae</taxon>
        <taxon>Pyramimonadales</taxon>
        <taxon>Pyramimonadaceae</taxon>
        <taxon>Cymbomonas</taxon>
    </lineage>
</organism>
<comment type="caution">
    <text evidence="1">The sequence shown here is derived from an EMBL/GenBank/DDBJ whole genome shotgun (WGS) entry which is preliminary data.</text>
</comment>
<accession>A0AAE0BLN5</accession>
<dbReference type="EMBL" id="LGRX02034286">
    <property type="protein sequence ID" value="KAK3238245.1"/>
    <property type="molecule type" value="Genomic_DNA"/>
</dbReference>